<dbReference type="Proteomes" id="UP000001168">
    <property type="component" value="Chromosome"/>
</dbReference>
<name>Q5WD43_SHOC1</name>
<dbReference type="eggNOG" id="COG0498">
    <property type="taxonomic scope" value="Bacteria"/>
</dbReference>
<organism evidence="5 6">
    <name type="scientific">Shouchella clausii (strain KSM-K16)</name>
    <name type="common">Alkalihalobacillus clausii</name>
    <dbReference type="NCBI Taxonomy" id="66692"/>
    <lineage>
        <taxon>Bacteria</taxon>
        <taxon>Bacillati</taxon>
        <taxon>Bacillota</taxon>
        <taxon>Bacilli</taxon>
        <taxon>Bacillales</taxon>
        <taxon>Bacillaceae</taxon>
        <taxon>Shouchella</taxon>
    </lineage>
</organism>
<dbReference type="EC" id="4.2.3.1" evidence="5"/>
<dbReference type="PANTHER" id="PTHR48078">
    <property type="entry name" value="THREONINE DEHYDRATASE, MITOCHONDRIAL-RELATED"/>
    <property type="match status" value="1"/>
</dbReference>
<dbReference type="GO" id="GO:0009097">
    <property type="term" value="P:isoleucine biosynthetic process"/>
    <property type="evidence" value="ECO:0007669"/>
    <property type="project" value="TreeGrafter"/>
</dbReference>
<keyword evidence="3 5" id="KW-0456">Lyase</keyword>
<dbReference type="EMBL" id="AP006627">
    <property type="protein sequence ID" value="BAD65717.1"/>
    <property type="molecule type" value="Genomic_DNA"/>
</dbReference>
<dbReference type="SUPFAM" id="SSF53686">
    <property type="entry name" value="Tryptophan synthase beta subunit-like PLP-dependent enzymes"/>
    <property type="match status" value="1"/>
</dbReference>
<proteinExistence type="predicted"/>
<dbReference type="HOGENOM" id="CLU_028142_4_0_9"/>
<dbReference type="PROSITE" id="PS00165">
    <property type="entry name" value="DEHYDRATASE_SER_THR"/>
    <property type="match status" value="1"/>
</dbReference>
<dbReference type="GO" id="GO:0003941">
    <property type="term" value="F:L-serine ammonia-lyase activity"/>
    <property type="evidence" value="ECO:0007669"/>
    <property type="project" value="TreeGrafter"/>
</dbReference>
<accession>Q5WD43</accession>
<dbReference type="PANTHER" id="PTHR48078:SF6">
    <property type="entry name" value="L-THREONINE DEHYDRATASE CATABOLIC TDCB"/>
    <property type="match status" value="1"/>
</dbReference>
<sequence>MMKQSYVCRSCHTTYPVSRDLWKCLCGGLLDLDKQMPLLEPTAWESGPPTLWRFLDALPFEKDAKSWQNVTLGEGNTPLLPVSADKPNVYVKVDYLMPTLSFKDRGAAVLIAKALELGATSVIADSSGNAGTAVSAYAARAGIACEVFCSNTVSPKKQAQMAAYNAKVHTIAGTREDVARAAQQKAANLEEGGFYASHVYNPYFYEGTKTYAYEIYEQLGDAPDTVIIPVGNGTLLLGAYYGFSELLANRLIGKCPKIVAVQAQQCAPLAHAFATGEPSITPIVGQTTIAEGIAIAAPPRATQILEAVRNTGGTFITVSEAQIAKARSALAKQGFDVEPTSAATYAALHVYRHCETETIVIPLCGSGTKASDHIAK</sequence>
<dbReference type="GO" id="GO:0006565">
    <property type="term" value="P:L-serine catabolic process"/>
    <property type="evidence" value="ECO:0007669"/>
    <property type="project" value="TreeGrafter"/>
</dbReference>
<dbReference type="InterPro" id="IPR050147">
    <property type="entry name" value="Ser/Thr_Dehydratase"/>
</dbReference>
<dbReference type="Gene3D" id="3.40.50.1100">
    <property type="match status" value="2"/>
</dbReference>
<dbReference type="InterPro" id="IPR000634">
    <property type="entry name" value="Ser/Thr_deHydtase_PyrdxlP-BS"/>
</dbReference>
<reference evidence="5 6" key="5">
    <citation type="journal article" date="2007" name="Extremophiles">
        <title>Intragenomic diversity of the V1 regions of 16S rRNA genes in high-alkaline protease-producing Bacillus clausii spp.</title>
        <authorList>
            <person name="Kageyama Y."/>
            <person name="Takaki Y."/>
            <person name="Shimamura S."/>
            <person name="Nishi S."/>
            <person name="Nogi Y."/>
            <person name="Uchimura K."/>
            <person name="Kobayashi T."/>
            <person name="Hitomi J."/>
            <person name="Ozaki K."/>
            <person name="Kawai S."/>
            <person name="Ito S."/>
            <person name="Horikoshi K."/>
        </authorList>
    </citation>
    <scope>NUCLEOTIDE SEQUENCE [LARGE SCALE GENOMIC DNA]</scope>
    <source>
        <strain evidence="5 6">KSM-K16</strain>
    </source>
</reference>
<evidence type="ECO:0000313" key="6">
    <source>
        <dbReference type="Proteomes" id="UP000001168"/>
    </source>
</evidence>
<evidence type="ECO:0000256" key="2">
    <source>
        <dbReference type="ARBA" id="ARBA00022898"/>
    </source>
</evidence>
<feature type="domain" description="Tryptophan synthase beta chain-like PALP" evidence="4">
    <location>
        <begin position="70"/>
        <end position="365"/>
    </location>
</feature>
<evidence type="ECO:0000256" key="3">
    <source>
        <dbReference type="ARBA" id="ARBA00023239"/>
    </source>
</evidence>
<reference evidence="5 6" key="2">
    <citation type="journal article" date="1995" name="Appl. Microbiol. Biotechnol.">
        <title>Purification and properties of an alkaline protease from alkalophilic Bacillus sp. KSM-K16.</title>
        <authorList>
            <person name="Kobayashi T."/>
            <person name="Hakamada Y."/>
            <person name="Adachi S."/>
            <person name="Hitomi J."/>
            <person name="Yoshimatsu T."/>
            <person name="Koike K."/>
            <person name="Kawai S."/>
            <person name="Ito S."/>
        </authorList>
    </citation>
    <scope>NUCLEOTIDE SEQUENCE [LARGE SCALE GENOMIC DNA]</scope>
    <source>
        <strain evidence="5 6">KSM-K16</strain>
    </source>
</reference>
<dbReference type="InterPro" id="IPR036052">
    <property type="entry name" value="TrpB-like_PALP_sf"/>
</dbReference>
<evidence type="ECO:0000313" key="5">
    <source>
        <dbReference type="EMBL" id="BAD65717.1"/>
    </source>
</evidence>
<evidence type="ECO:0000256" key="1">
    <source>
        <dbReference type="ARBA" id="ARBA00001933"/>
    </source>
</evidence>
<keyword evidence="6" id="KW-1185">Reference proteome</keyword>
<reference evidence="5 6" key="1">
    <citation type="journal article" date="1994" name="J. Ferment. Bioeng.">
        <title>Molecular cloning and nucleotide sequence of the gene for an alkaline protease from the alkalophilic Bacillus sp. KSM-K16.</title>
        <authorList>
            <person name="Hakamada Y."/>
            <person name="Kobayashi T."/>
            <person name="Hitomi J."/>
            <person name="Kawai S."/>
            <person name="Ito S."/>
        </authorList>
    </citation>
    <scope>NUCLEOTIDE SEQUENCE [LARGE SCALE GENOMIC DNA]</scope>
    <source>
        <strain evidence="5 6">KSM-K16</strain>
    </source>
</reference>
<dbReference type="KEGG" id="bcl:ABC3183"/>
<dbReference type="GO" id="GO:0006567">
    <property type="term" value="P:L-threonine catabolic process"/>
    <property type="evidence" value="ECO:0007669"/>
    <property type="project" value="TreeGrafter"/>
</dbReference>
<dbReference type="Pfam" id="PF00291">
    <property type="entry name" value="PALP"/>
    <property type="match status" value="1"/>
</dbReference>
<comment type="cofactor">
    <cofactor evidence="1">
        <name>pyridoxal 5'-phosphate</name>
        <dbReference type="ChEBI" id="CHEBI:597326"/>
    </cofactor>
</comment>
<dbReference type="GO" id="GO:0004795">
    <property type="term" value="F:threonine synthase activity"/>
    <property type="evidence" value="ECO:0007669"/>
    <property type="project" value="UniProtKB-EC"/>
</dbReference>
<protein>
    <submittedName>
        <fullName evidence="5">Threonine synthase</fullName>
        <ecNumber evidence="5">4.2.3.1</ecNumber>
    </submittedName>
</protein>
<dbReference type="AlphaFoldDB" id="Q5WD43"/>
<reference evidence="6" key="4">
    <citation type="submission" date="2003-10" db="EMBL/GenBank/DDBJ databases">
        <title>The complete genome sequence of the alkaliphilic Bacillus clausii KSM-K16.</title>
        <authorList>
            <person name="Takaki Y."/>
            <person name="Kageyama Y."/>
            <person name="Shimamura S."/>
            <person name="Suzuki H."/>
            <person name="Nishi S."/>
            <person name="Hatada Y."/>
            <person name="Kawai S."/>
            <person name="Ito S."/>
            <person name="Horikoshi K."/>
        </authorList>
    </citation>
    <scope>NUCLEOTIDE SEQUENCE [LARGE SCALE GENOMIC DNA]</scope>
    <source>
        <strain evidence="6">KSM-K16</strain>
    </source>
</reference>
<keyword evidence="2" id="KW-0663">Pyridoxal phosphate</keyword>
<dbReference type="GO" id="GO:0030170">
    <property type="term" value="F:pyridoxal phosphate binding"/>
    <property type="evidence" value="ECO:0007669"/>
    <property type="project" value="InterPro"/>
</dbReference>
<reference evidence="5 6" key="3">
    <citation type="journal article" date="1997" name="Protein Eng.">
        <title>High-resolution crystal structure of M-protease: phylogeny aided analysis of the high-alkaline adaptation mechanism.</title>
        <authorList>
            <person name="Shirai T."/>
            <person name="Suzuki A."/>
            <person name="Yamane T."/>
            <person name="Ashida T."/>
            <person name="Kobayashi T."/>
            <person name="Ito S."/>
        </authorList>
    </citation>
    <scope>NUCLEOTIDE SEQUENCE [LARGE SCALE GENOMIC DNA]</scope>
    <source>
        <strain evidence="5 6">KSM-K16</strain>
    </source>
</reference>
<dbReference type="STRING" id="66692.ABC3183"/>
<dbReference type="CDD" id="cd01563">
    <property type="entry name" value="Thr-synth_1"/>
    <property type="match status" value="1"/>
</dbReference>
<gene>
    <name evidence="5" type="ordered locus">ABC3183</name>
</gene>
<dbReference type="GO" id="GO:0004794">
    <property type="term" value="F:threonine deaminase activity"/>
    <property type="evidence" value="ECO:0007669"/>
    <property type="project" value="TreeGrafter"/>
</dbReference>
<evidence type="ECO:0000259" key="4">
    <source>
        <dbReference type="Pfam" id="PF00291"/>
    </source>
</evidence>
<dbReference type="InterPro" id="IPR001926">
    <property type="entry name" value="TrpB-like_PALP"/>
</dbReference>